<reference evidence="4" key="1">
    <citation type="journal article" date="2022" name="Int. J. Mol. Sci.">
        <title>Draft Genome of Tanacetum Coccineum: Genomic Comparison of Closely Related Tanacetum-Family Plants.</title>
        <authorList>
            <person name="Yamashiro T."/>
            <person name="Shiraishi A."/>
            <person name="Nakayama K."/>
            <person name="Satake H."/>
        </authorList>
    </citation>
    <scope>NUCLEOTIDE SEQUENCE</scope>
</reference>
<reference evidence="4" key="2">
    <citation type="submission" date="2022-01" db="EMBL/GenBank/DDBJ databases">
        <authorList>
            <person name="Yamashiro T."/>
            <person name="Shiraishi A."/>
            <person name="Satake H."/>
            <person name="Nakayama K."/>
        </authorList>
    </citation>
    <scope>NUCLEOTIDE SEQUENCE</scope>
</reference>
<dbReference type="InterPro" id="IPR052160">
    <property type="entry name" value="Gypsy_RT_Integrase-like"/>
</dbReference>
<keyword evidence="4" id="KW-0695">RNA-directed DNA polymerase</keyword>
<dbReference type="Pfam" id="PF03732">
    <property type="entry name" value="Retrotrans_gag"/>
    <property type="match status" value="1"/>
</dbReference>
<keyword evidence="4" id="KW-0808">Transferase</keyword>
<dbReference type="EMBL" id="BQNB010013068">
    <property type="protein sequence ID" value="GJT11448.1"/>
    <property type="molecule type" value="Genomic_DNA"/>
</dbReference>
<dbReference type="SUPFAM" id="SSF50630">
    <property type="entry name" value="Acid proteases"/>
    <property type="match status" value="1"/>
</dbReference>
<dbReference type="Gene3D" id="2.40.70.10">
    <property type="entry name" value="Acid Proteases"/>
    <property type="match status" value="1"/>
</dbReference>
<feature type="region of interest" description="Disordered" evidence="1">
    <location>
        <begin position="41"/>
        <end position="61"/>
    </location>
</feature>
<evidence type="ECO:0000259" key="2">
    <source>
        <dbReference type="Pfam" id="PF03732"/>
    </source>
</evidence>
<proteinExistence type="predicted"/>
<dbReference type="Pfam" id="PF08284">
    <property type="entry name" value="RVP_2"/>
    <property type="match status" value="1"/>
</dbReference>
<dbReference type="CDD" id="cd00303">
    <property type="entry name" value="retropepsin_like"/>
    <property type="match status" value="1"/>
</dbReference>
<dbReference type="InterPro" id="IPR041588">
    <property type="entry name" value="Integrase_H2C2"/>
</dbReference>
<dbReference type="Proteomes" id="UP001151760">
    <property type="component" value="Unassembled WGS sequence"/>
</dbReference>
<name>A0ABQ5BD98_9ASTR</name>
<dbReference type="PANTHER" id="PTHR47266">
    <property type="entry name" value="ENDONUCLEASE-RELATED"/>
    <property type="match status" value="1"/>
</dbReference>
<keyword evidence="4" id="KW-0548">Nucleotidyltransferase</keyword>
<dbReference type="Gene3D" id="1.10.340.70">
    <property type="match status" value="1"/>
</dbReference>
<feature type="compositionally biased region" description="Basic and acidic residues" evidence="1">
    <location>
        <begin position="41"/>
        <end position="57"/>
    </location>
</feature>
<evidence type="ECO:0000259" key="3">
    <source>
        <dbReference type="Pfam" id="PF17921"/>
    </source>
</evidence>
<dbReference type="GO" id="GO:0003964">
    <property type="term" value="F:RNA-directed DNA polymerase activity"/>
    <property type="evidence" value="ECO:0007669"/>
    <property type="project" value="UniProtKB-KW"/>
</dbReference>
<feature type="domain" description="Integrase zinc-binding" evidence="3">
    <location>
        <begin position="530"/>
        <end position="585"/>
    </location>
</feature>
<dbReference type="InterPro" id="IPR043502">
    <property type="entry name" value="DNA/RNA_pol_sf"/>
</dbReference>
<accession>A0ABQ5BD98</accession>
<evidence type="ECO:0000256" key="1">
    <source>
        <dbReference type="SAM" id="MobiDB-lite"/>
    </source>
</evidence>
<organism evidence="4 5">
    <name type="scientific">Tanacetum coccineum</name>
    <dbReference type="NCBI Taxonomy" id="301880"/>
    <lineage>
        <taxon>Eukaryota</taxon>
        <taxon>Viridiplantae</taxon>
        <taxon>Streptophyta</taxon>
        <taxon>Embryophyta</taxon>
        <taxon>Tracheophyta</taxon>
        <taxon>Spermatophyta</taxon>
        <taxon>Magnoliopsida</taxon>
        <taxon>eudicotyledons</taxon>
        <taxon>Gunneridae</taxon>
        <taxon>Pentapetalae</taxon>
        <taxon>asterids</taxon>
        <taxon>campanulids</taxon>
        <taxon>Asterales</taxon>
        <taxon>Asteraceae</taxon>
        <taxon>Asteroideae</taxon>
        <taxon>Anthemideae</taxon>
        <taxon>Anthemidinae</taxon>
        <taxon>Tanacetum</taxon>
    </lineage>
</organism>
<feature type="compositionally biased region" description="Basic and acidic residues" evidence="1">
    <location>
        <begin position="689"/>
        <end position="702"/>
    </location>
</feature>
<dbReference type="SUPFAM" id="SSF56672">
    <property type="entry name" value="DNA/RNA polymerases"/>
    <property type="match status" value="1"/>
</dbReference>
<feature type="compositionally biased region" description="Acidic residues" evidence="1">
    <location>
        <begin position="676"/>
        <end position="688"/>
    </location>
</feature>
<feature type="region of interest" description="Disordered" evidence="1">
    <location>
        <begin position="674"/>
        <end position="702"/>
    </location>
</feature>
<evidence type="ECO:0000313" key="5">
    <source>
        <dbReference type="Proteomes" id="UP001151760"/>
    </source>
</evidence>
<evidence type="ECO:0000313" key="4">
    <source>
        <dbReference type="EMBL" id="GJT11448.1"/>
    </source>
</evidence>
<dbReference type="InterPro" id="IPR005162">
    <property type="entry name" value="Retrotrans_gag_dom"/>
</dbReference>
<comment type="caution">
    <text evidence="4">The sequence shown here is derived from an EMBL/GenBank/DDBJ whole genome shotgun (WGS) entry which is preliminary data.</text>
</comment>
<gene>
    <name evidence="4" type="ORF">Tco_0858490</name>
</gene>
<protein>
    <submittedName>
        <fullName evidence="4">Reverse transcriptase domain-containing protein</fullName>
    </submittedName>
</protein>
<dbReference type="Pfam" id="PF17921">
    <property type="entry name" value="Integrase_H2C2"/>
    <property type="match status" value="1"/>
</dbReference>
<sequence length="788" mass="89682">MAPKRTTRSSPATTTTSTTFMTDEKLKRLIAQGVADVLAKREATRSGNGKDNHDSGMGRRRQAPLAHECTYPDFMKCKPLYFKGTKGVVELTQWFQRMETVFCISNCTVENQIKFATYTLLGSALTWWNSHIRIVGHDVAYAMTWTNLKKMMTDKYYPRGEIKMSRVEMWNLKVKGTDVVRNNQRFQELALMYARMFPEETDKIKSELQNATSVTELAIWPVTIGVLQMPILLTTKGALGQGGNGNALAKVYAVGRVGTNLDSNVVTGMFLLNNCYASILFDTGANRSFVSTAFSSKIDITPTTLDHYYDVVRVDGRIIGLNTIIRGCTLNFLNHPFNIDLMPLELGSFDVIIGMDWLAKYQAVIKYMLKGCPVFLTHVTTKETKDKSEEKRLEDVPIVQDFLEVFPEDLLGLPLTRQVNDKEHEEHLKAILKLLKKEEFYAKFFKCEFWIPKWLILALPKGSEDFVVYYDASHKGLGAVLMQREKKPKNLKNEDVGGMIRKDIPKKKLEPCTDGTLCLNRRSWLPCYGDLRTIIIHESHKSKYSIHSGSDKMYQDIKKLYWWPNMKANIATYVSKCLTCAKVKAEHQRPSGLLVQPELHKPRLIKPKLRCEWAKAEVQETKGFTRVGSLETSEKEAEEKLSLFFTERVLLEDDMRKASLEYLGDEKFLELHEMYDGDDDDGNGDDDGDRNGDDEGNDKEPYVNHKEALISDDGGIMMGMIMQVGNALDEIDEDLERMEVTDATPLTPESLATRAAKSQLQSDMLRRLRFKFATKILLHEFIGETAAR</sequence>
<keyword evidence="5" id="KW-1185">Reference proteome</keyword>
<dbReference type="InterPro" id="IPR021109">
    <property type="entry name" value="Peptidase_aspartic_dom_sf"/>
</dbReference>
<feature type="domain" description="Retrotransposon gag" evidence="2">
    <location>
        <begin position="114"/>
        <end position="199"/>
    </location>
</feature>